<accession>A0ABM4VC53</accession>
<dbReference type="InterPro" id="IPR043502">
    <property type="entry name" value="DNA/RNA_pol_sf"/>
</dbReference>
<gene>
    <name evidence="6" type="primary">LOC140012719</name>
</gene>
<evidence type="ECO:0000256" key="2">
    <source>
        <dbReference type="PROSITE-ProRule" id="PRU00047"/>
    </source>
</evidence>
<proteinExistence type="predicted"/>
<keyword evidence="2" id="KW-0479">Metal-binding</keyword>
<dbReference type="Proteomes" id="UP001652660">
    <property type="component" value="Chromosome 8e"/>
</dbReference>
<dbReference type="InterPro" id="IPR013103">
    <property type="entry name" value="RVT_2"/>
</dbReference>
<keyword evidence="5" id="KW-1185">Reference proteome</keyword>
<dbReference type="PROSITE" id="PS50158">
    <property type="entry name" value="ZF_CCHC"/>
    <property type="match status" value="1"/>
</dbReference>
<organism evidence="5 6">
    <name type="scientific">Coffea arabica</name>
    <name type="common">Arabian coffee</name>
    <dbReference type="NCBI Taxonomy" id="13443"/>
    <lineage>
        <taxon>Eukaryota</taxon>
        <taxon>Viridiplantae</taxon>
        <taxon>Streptophyta</taxon>
        <taxon>Embryophyta</taxon>
        <taxon>Tracheophyta</taxon>
        <taxon>Spermatophyta</taxon>
        <taxon>Magnoliopsida</taxon>
        <taxon>eudicotyledons</taxon>
        <taxon>Gunneridae</taxon>
        <taxon>Pentapetalae</taxon>
        <taxon>asterids</taxon>
        <taxon>lamiids</taxon>
        <taxon>Gentianales</taxon>
        <taxon>Rubiaceae</taxon>
        <taxon>Ixoroideae</taxon>
        <taxon>Gardenieae complex</taxon>
        <taxon>Bertiereae - Coffeeae clade</taxon>
        <taxon>Coffeeae</taxon>
        <taxon>Coffea</taxon>
    </lineage>
</organism>
<sequence length="902" mass="103366">MVTHLKACKLHQYIESALVQDAREDDKAKDSLALSQIHQASDTSVFEKIATADMAKEAWDILEKTYKGIDRVQQNNLMMLKRKFELVTMEKSESIESYFFRFSVIKNEIKLNQYNLPDRSFVEKVLNTLPMKFDHVVAVIQETKDLEDLNIEDLHGSLILPEQRINEKLEDTPEKDTVEKALQVQLNLRGNNDVREHGEFSQRSGSGYNNRGGHGNNNRGRESTSNSGRNRGNNFNFRGGPGRGRGCNFGRGNNFNQNNFRQRVQCYNCEKLGHRQFECRFGENVDRNFQANVVDNQVQDNNKKSDTLLLACIAVDVVDKNKWYLDTDCSNHMSGKKELFVELDETIRGEVKFENNTVLPVIGKKKIPISLKNGSTNFISDVFYVPGLHQNLLSMSQLSEKKYDICIRNGIQEENNYDSQPSSVAQGPQTGLTRCPQCQRQMPARLQDYVITQDDIPSDEVIVNFALFADCDPVVYEDAASDICWVKAIEEEIDAIEKNDTWELTSLPIGKKAIGVKWVYKIKFKPSGEVDRYKARLVVKRYKQKLGIDYFEVFALVTRLDTVRMIISLAAQNNWRIYQMDVKSTFLNGVLNEEVYVEQPAGFVRRGQENKVYRLKRALYGLKQAPRAWYTRVDSYFLTHGFQRCPYEHTLYIKSSAHGDILIVCLYVDDLIFTGNNSEMVAEFREAMIKQFDMTDMGLMLYFLGIEVFQSDNGIFISQKKYAGDILKKFKMDATKPILTPVEEKLRLTMEGGGGYVHGKSTLATLTGSQEDFEKHQVIALFTAEAEYITAPNSATQALWLHRILGVLQHKQVDPTKIYCDSKSAIELSKNIVLHGRSKHIDIKYHFICELVRKREIEVNYCRTEEQVADIFTKALKTEPFVKLKKMLGMSKLEELGLMEAM</sequence>
<dbReference type="RefSeq" id="XP_071917108.1">
    <property type="nucleotide sequence ID" value="XM_072061007.1"/>
</dbReference>
<dbReference type="InterPro" id="IPR054722">
    <property type="entry name" value="PolX-like_BBD"/>
</dbReference>
<keyword evidence="2" id="KW-0863">Zinc-finger</keyword>
<evidence type="ECO:0000256" key="1">
    <source>
        <dbReference type="ARBA" id="ARBA00022750"/>
    </source>
</evidence>
<keyword evidence="1" id="KW-0645">Protease</keyword>
<name>A0ABM4VC53_COFAR</name>
<evidence type="ECO:0000259" key="4">
    <source>
        <dbReference type="PROSITE" id="PS50158"/>
    </source>
</evidence>
<dbReference type="CDD" id="cd09272">
    <property type="entry name" value="RNase_HI_RT_Ty1"/>
    <property type="match status" value="1"/>
</dbReference>
<dbReference type="GeneID" id="140012719"/>
<feature type="domain" description="CCHC-type" evidence="4">
    <location>
        <begin position="266"/>
        <end position="280"/>
    </location>
</feature>
<keyword evidence="1" id="KW-0064">Aspartyl protease</keyword>
<evidence type="ECO:0000256" key="3">
    <source>
        <dbReference type="SAM" id="MobiDB-lite"/>
    </source>
</evidence>
<dbReference type="SUPFAM" id="SSF56672">
    <property type="entry name" value="DNA/RNA polymerases"/>
    <property type="match status" value="1"/>
</dbReference>
<dbReference type="Pfam" id="PF14223">
    <property type="entry name" value="Retrotran_gag_2"/>
    <property type="match status" value="1"/>
</dbReference>
<feature type="region of interest" description="Disordered" evidence="3">
    <location>
        <begin position="186"/>
        <end position="243"/>
    </location>
</feature>
<evidence type="ECO:0000313" key="5">
    <source>
        <dbReference type="Proteomes" id="UP001652660"/>
    </source>
</evidence>
<dbReference type="PANTHER" id="PTHR35317:SF35">
    <property type="entry name" value="DUF4219 DOMAIN-CONTAINING PROTEIN"/>
    <property type="match status" value="1"/>
</dbReference>
<dbReference type="InterPro" id="IPR001878">
    <property type="entry name" value="Znf_CCHC"/>
</dbReference>
<evidence type="ECO:0000313" key="6">
    <source>
        <dbReference type="RefSeq" id="XP_071917108.1"/>
    </source>
</evidence>
<dbReference type="Pfam" id="PF22936">
    <property type="entry name" value="Pol_BBD"/>
    <property type="match status" value="1"/>
</dbReference>
<reference evidence="6" key="1">
    <citation type="submission" date="2025-08" db="UniProtKB">
        <authorList>
            <consortium name="RefSeq"/>
        </authorList>
    </citation>
    <scope>IDENTIFICATION</scope>
    <source>
        <tissue evidence="6">Leaves</tissue>
    </source>
</reference>
<dbReference type="PANTHER" id="PTHR35317">
    <property type="entry name" value="OS04G0629600 PROTEIN"/>
    <property type="match status" value="1"/>
</dbReference>
<feature type="compositionally biased region" description="Low complexity" evidence="3">
    <location>
        <begin position="223"/>
        <end position="238"/>
    </location>
</feature>
<keyword evidence="1" id="KW-0378">Hydrolase</keyword>
<protein>
    <recommendedName>
        <fullName evidence="4">CCHC-type domain-containing protein</fullName>
    </recommendedName>
</protein>
<keyword evidence="2" id="KW-0862">Zinc</keyword>
<dbReference type="Pfam" id="PF07727">
    <property type="entry name" value="RVT_2"/>
    <property type="match status" value="1"/>
</dbReference>